<sequence>MRPAMLLVLSAALGFFSGPGAAKDETRLLGYEAIPSAQLALDLDGADYAQRAELTDAVHTALVADVIRATGLDPATATTELTPGGYLLRTNASLQTEIFADEAQAARLAAALGYVLRQWSVLVTALAEEGGDTGYVVVNFPEDVLTPALAQSFFEAAVAEDAGLGGGYTAFGDAMIFLNMRDADGAPYSGLDDIAFAARLGLAAGRFPGADLGVAGAGLAYARFVANDWDASPEGEDYAALLADPELMAALDALRRRHDALVVEKATGFGWR</sequence>
<feature type="signal peptide" evidence="1">
    <location>
        <begin position="1"/>
        <end position="22"/>
    </location>
</feature>
<dbReference type="STRING" id="89524.SAMN05444370_11328"/>
<keyword evidence="1" id="KW-0732">Signal</keyword>
<feature type="chain" id="PRO_5011782574" evidence="1">
    <location>
        <begin position="23"/>
        <end position="272"/>
    </location>
</feature>
<protein>
    <submittedName>
        <fullName evidence="2">Uncharacterized protein</fullName>
    </submittedName>
</protein>
<dbReference type="RefSeq" id="WP_093255143.1">
    <property type="nucleotide sequence ID" value="NZ_FNQM01000013.1"/>
</dbReference>
<organism evidence="2 3">
    <name type="scientific">Rubrimonas cliftonensis</name>
    <dbReference type="NCBI Taxonomy" id="89524"/>
    <lineage>
        <taxon>Bacteria</taxon>
        <taxon>Pseudomonadati</taxon>
        <taxon>Pseudomonadota</taxon>
        <taxon>Alphaproteobacteria</taxon>
        <taxon>Rhodobacterales</taxon>
        <taxon>Paracoccaceae</taxon>
        <taxon>Rubrimonas</taxon>
    </lineage>
</organism>
<evidence type="ECO:0000313" key="3">
    <source>
        <dbReference type="Proteomes" id="UP000198703"/>
    </source>
</evidence>
<dbReference type="AlphaFoldDB" id="A0A1H4ECG7"/>
<dbReference type="Proteomes" id="UP000198703">
    <property type="component" value="Unassembled WGS sequence"/>
</dbReference>
<name>A0A1H4ECG7_9RHOB</name>
<keyword evidence="3" id="KW-1185">Reference proteome</keyword>
<proteinExistence type="predicted"/>
<evidence type="ECO:0000256" key="1">
    <source>
        <dbReference type="SAM" id="SignalP"/>
    </source>
</evidence>
<gene>
    <name evidence="2" type="ORF">SAMN05444370_11328</name>
</gene>
<reference evidence="2 3" key="1">
    <citation type="submission" date="2016-10" db="EMBL/GenBank/DDBJ databases">
        <authorList>
            <person name="de Groot N.N."/>
        </authorList>
    </citation>
    <scope>NUCLEOTIDE SEQUENCE [LARGE SCALE GENOMIC DNA]</scope>
    <source>
        <strain evidence="2 3">DSM 15345</strain>
    </source>
</reference>
<accession>A0A1H4ECG7</accession>
<evidence type="ECO:0000313" key="2">
    <source>
        <dbReference type="EMBL" id="SEA82489.1"/>
    </source>
</evidence>
<dbReference type="EMBL" id="FNQM01000013">
    <property type="protein sequence ID" value="SEA82489.1"/>
    <property type="molecule type" value="Genomic_DNA"/>
</dbReference>